<feature type="binding site" evidence="4">
    <location>
        <position position="99"/>
    </location>
    <ligand>
        <name>D-ribulose 5-phosphate</name>
        <dbReference type="ChEBI" id="CHEBI:58121"/>
    </ligand>
</feature>
<dbReference type="InterPro" id="IPR036569">
    <property type="entry name" value="RpiB_LacA_LacB_sf"/>
</dbReference>
<feature type="binding site" evidence="4">
    <location>
        <begin position="8"/>
        <end position="9"/>
    </location>
    <ligand>
        <name>D-ribulose 5-phosphate</name>
        <dbReference type="ChEBI" id="CHEBI:58121"/>
    </ligand>
</feature>
<dbReference type="Gene3D" id="3.40.1400.10">
    <property type="entry name" value="Sugar-phosphate isomerase, RpiB/LacA/LacB"/>
    <property type="match status" value="1"/>
</dbReference>
<dbReference type="GO" id="GO:0016861">
    <property type="term" value="F:intramolecular oxidoreductase activity, interconverting aldoses and ketoses"/>
    <property type="evidence" value="ECO:0007669"/>
    <property type="project" value="UniProtKB-ARBA"/>
</dbReference>
<evidence type="ECO:0000313" key="6">
    <source>
        <dbReference type="Proteomes" id="UP000190625"/>
    </source>
</evidence>
<feature type="binding site" evidence="4">
    <location>
        <position position="132"/>
    </location>
    <ligand>
        <name>D-ribulose 5-phosphate</name>
        <dbReference type="ChEBI" id="CHEBI:58121"/>
    </ligand>
</feature>
<dbReference type="PANTHER" id="PTHR43732:SF1">
    <property type="entry name" value="RIBOSE 5-PHOSPHATE ISOMERASE"/>
    <property type="match status" value="1"/>
</dbReference>
<dbReference type="Proteomes" id="UP000190625">
    <property type="component" value="Unassembled WGS sequence"/>
</dbReference>
<dbReference type="NCBIfam" id="NF004051">
    <property type="entry name" value="PRK05571.1"/>
    <property type="match status" value="1"/>
</dbReference>
<comment type="similarity">
    <text evidence="1">Belongs to the LacAB/RpiB family.</text>
</comment>
<dbReference type="EMBL" id="FUWM01000007">
    <property type="protein sequence ID" value="SJZ48284.1"/>
    <property type="molecule type" value="Genomic_DNA"/>
</dbReference>
<keyword evidence="6" id="KW-1185">Reference proteome</keyword>
<dbReference type="NCBIfam" id="TIGR00689">
    <property type="entry name" value="rpiB_lacA_lacB"/>
    <property type="match status" value="1"/>
</dbReference>
<dbReference type="SUPFAM" id="SSF89623">
    <property type="entry name" value="Ribose/Galactose isomerase RpiB/AlsB"/>
    <property type="match status" value="1"/>
</dbReference>
<dbReference type="Pfam" id="PF02502">
    <property type="entry name" value="LacAB_rpiB"/>
    <property type="match status" value="1"/>
</dbReference>
<dbReference type="InterPro" id="IPR004785">
    <property type="entry name" value="RpiB"/>
</dbReference>
<dbReference type="PIRSF" id="PIRSF005384">
    <property type="entry name" value="RpiB_LacA_B"/>
    <property type="match status" value="1"/>
</dbReference>
<dbReference type="GO" id="GO:0005975">
    <property type="term" value="P:carbohydrate metabolic process"/>
    <property type="evidence" value="ECO:0007669"/>
    <property type="project" value="InterPro"/>
</dbReference>
<proteinExistence type="inferred from homology"/>
<evidence type="ECO:0000256" key="1">
    <source>
        <dbReference type="ARBA" id="ARBA00008754"/>
    </source>
</evidence>
<dbReference type="PANTHER" id="PTHR43732">
    <property type="entry name" value="RIBOSE 5-PHOSPHATE ISOMERASE-RELATED"/>
    <property type="match status" value="1"/>
</dbReference>
<protein>
    <submittedName>
        <fullName evidence="5">Ribose-5-phosphate isomerase</fullName>
    </submittedName>
</protein>
<dbReference type="InterPro" id="IPR051812">
    <property type="entry name" value="SPI_LacAB/RpiB"/>
</dbReference>
<feature type="binding site" evidence="4">
    <location>
        <begin position="66"/>
        <end position="70"/>
    </location>
    <ligand>
        <name>D-ribulose 5-phosphate</name>
        <dbReference type="ChEBI" id="CHEBI:58121"/>
    </ligand>
</feature>
<feature type="binding site" evidence="4">
    <location>
        <position position="109"/>
    </location>
    <ligand>
        <name>D-ribulose 5-phosphate</name>
        <dbReference type="ChEBI" id="CHEBI:58121"/>
    </ligand>
</feature>
<feature type="active site" description="Proton acceptor" evidence="3">
    <location>
        <position position="65"/>
    </location>
</feature>
<sequence>MKVALGSDHGGYEIKEEVKTYLEEVGIKYKDFGTYSTESVDYPDVATPVAKAVSNEEFDRGVLICGTGIGMSITANKFKGVRAALCHDLFSAKATRSHNDSNVLTMGERVIGKGLALEIVKVWLETEFDGGRHLRRINKITEVRD</sequence>
<dbReference type="AlphaFoldDB" id="A0A1T4L0M9"/>
<dbReference type="STRING" id="142842.SAMN02745118_00980"/>
<dbReference type="InterPro" id="IPR003500">
    <property type="entry name" value="RpiB_LacA_LacB"/>
</dbReference>
<dbReference type="NCBIfam" id="TIGR01120">
    <property type="entry name" value="rpiB"/>
    <property type="match status" value="1"/>
</dbReference>
<keyword evidence="2 5" id="KW-0413">Isomerase</keyword>
<evidence type="ECO:0000256" key="3">
    <source>
        <dbReference type="PIRSR" id="PIRSR005384-1"/>
    </source>
</evidence>
<name>A0A1T4L0M9_9FIRM</name>
<feature type="binding site" evidence="4">
    <location>
        <position position="136"/>
    </location>
    <ligand>
        <name>D-ribulose 5-phosphate</name>
        <dbReference type="ChEBI" id="CHEBI:58121"/>
    </ligand>
</feature>
<dbReference type="OrthoDB" id="1778624at2"/>
<feature type="active site" description="Proton donor" evidence="3">
    <location>
        <position position="98"/>
    </location>
</feature>
<dbReference type="RefSeq" id="WP_078809474.1">
    <property type="nucleotide sequence ID" value="NZ_FUWM01000007.1"/>
</dbReference>
<gene>
    <name evidence="5" type="ORF">SAMN02745118_00980</name>
</gene>
<accession>A0A1T4L0M9</accession>
<evidence type="ECO:0000256" key="4">
    <source>
        <dbReference type="PIRSR" id="PIRSR005384-2"/>
    </source>
</evidence>
<reference evidence="6" key="1">
    <citation type="submission" date="2017-02" db="EMBL/GenBank/DDBJ databases">
        <authorList>
            <person name="Varghese N."/>
            <person name="Submissions S."/>
        </authorList>
    </citation>
    <scope>NUCLEOTIDE SEQUENCE [LARGE SCALE GENOMIC DNA]</scope>
    <source>
        <strain evidence="6">ATCC BAA-73</strain>
    </source>
</reference>
<evidence type="ECO:0000313" key="5">
    <source>
        <dbReference type="EMBL" id="SJZ48284.1"/>
    </source>
</evidence>
<organism evidence="5 6">
    <name type="scientific">Selenihalanaerobacter shriftii</name>
    <dbReference type="NCBI Taxonomy" id="142842"/>
    <lineage>
        <taxon>Bacteria</taxon>
        <taxon>Bacillati</taxon>
        <taxon>Bacillota</taxon>
        <taxon>Clostridia</taxon>
        <taxon>Halanaerobiales</taxon>
        <taxon>Halobacteroidaceae</taxon>
        <taxon>Selenihalanaerobacter</taxon>
    </lineage>
</organism>
<evidence type="ECO:0000256" key="2">
    <source>
        <dbReference type="ARBA" id="ARBA00023235"/>
    </source>
</evidence>